<dbReference type="Proteomes" id="UP000321518">
    <property type="component" value="Unassembled WGS sequence"/>
</dbReference>
<feature type="region of interest" description="Disordered" evidence="1">
    <location>
        <begin position="976"/>
        <end position="1032"/>
    </location>
</feature>
<feature type="compositionally biased region" description="Low complexity" evidence="1">
    <location>
        <begin position="1082"/>
        <end position="1098"/>
    </location>
</feature>
<reference evidence="3 4" key="1">
    <citation type="submission" date="2019-07" db="EMBL/GenBank/DDBJ databases">
        <title>Rhodotorula toruloides NBRC10032 genome sequencing.</title>
        <authorList>
            <person name="Shida Y."/>
            <person name="Takaku H."/>
            <person name="Ogasawara W."/>
            <person name="Mori K."/>
        </authorList>
    </citation>
    <scope>NUCLEOTIDE SEQUENCE [LARGE SCALE GENOMIC DNA]</scope>
    <source>
        <strain evidence="3 4">NBRC10032</strain>
    </source>
</reference>
<proteinExistence type="predicted"/>
<evidence type="ECO:0000313" key="4">
    <source>
        <dbReference type="Proteomes" id="UP000321518"/>
    </source>
</evidence>
<dbReference type="Pfam" id="PF16561">
    <property type="entry name" value="AMPK1_CBM"/>
    <property type="match status" value="1"/>
</dbReference>
<feature type="compositionally biased region" description="Low complexity" evidence="1">
    <location>
        <begin position="1189"/>
        <end position="1202"/>
    </location>
</feature>
<dbReference type="InterPro" id="IPR032640">
    <property type="entry name" value="AMPK1_CBM"/>
</dbReference>
<dbReference type="Gene3D" id="2.60.40.10">
    <property type="entry name" value="Immunoglobulins"/>
    <property type="match status" value="1"/>
</dbReference>
<feature type="region of interest" description="Disordered" evidence="1">
    <location>
        <begin position="572"/>
        <end position="600"/>
    </location>
</feature>
<gene>
    <name evidence="3" type="ORF">Rt10032_c09g3963</name>
</gene>
<comment type="caution">
    <text evidence="3">The sequence shown here is derived from an EMBL/GenBank/DDBJ whole genome shotgun (WGS) entry which is preliminary data.</text>
</comment>
<dbReference type="EMBL" id="BJWK01000009">
    <property type="protein sequence ID" value="GEM09946.1"/>
    <property type="molecule type" value="Genomic_DNA"/>
</dbReference>
<dbReference type="AlphaFoldDB" id="A0A511KJ84"/>
<dbReference type="SUPFAM" id="SSF81296">
    <property type="entry name" value="E set domains"/>
    <property type="match status" value="1"/>
</dbReference>
<dbReference type="InterPro" id="IPR014756">
    <property type="entry name" value="Ig_E-set"/>
</dbReference>
<dbReference type="OrthoDB" id="5873279at2759"/>
<feature type="region of interest" description="Disordered" evidence="1">
    <location>
        <begin position="744"/>
        <end position="763"/>
    </location>
</feature>
<feature type="compositionally biased region" description="Low complexity" evidence="1">
    <location>
        <begin position="576"/>
        <end position="600"/>
    </location>
</feature>
<name>A0A511KJ84_RHOTO</name>
<feature type="domain" description="AMP-activated protein kinase glycogen-binding" evidence="2">
    <location>
        <begin position="506"/>
        <end position="544"/>
    </location>
</feature>
<evidence type="ECO:0000256" key="1">
    <source>
        <dbReference type="SAM" id="MobiDB-lite"/>
    </source>
</evidence>
<evidence type="ECO:0000313" key="3">
    <source>
        <dbReference type="EMBL" id="GEM09946.1"/>
    </source>
</evidence>
<feature type="compositionally biased region" description="Pro residues" evidence="1">
    <location>
        <begin position="1065"/>
        <end position="1081"/>
    </location>
</feature>
<evidence type="ECO:0000259" key="2">
    <source>
        <dbReference type="Pfam" id="PF16561"/>
    </source>
</evidence>
<feature type="region of interest" description="Disordered" evidence="1">
    <location>
        <begin position="1054"/>
        <end position="1202"/>
    </location>
</feature>
<dbReference type="InterPro" id="IPR013783">
    <property type="entry name" value="Ig-like_fold"/>
</dbReference>
<feature type="compositionally biased region" description="Low complexity" evidence="1">
    <location>
        <begin position="996"/>
        <end position="1009"/>
    </location>
</feature>
<accession>A0A511KJ84</accession>
<dbReference type="CDD" id="cd02859">
    <property type="entry name" value="E_set_AMPKbeta_like_N"/>
    <property type="match status" value="1"/>
</dbReference>
<feature type="compositionally biased region" description="Polar residues" evidence="1">
    <location>
        <begin position="1121"/>
        <end position="1131"/>
    </location>
</feature>
<feature type="region of interest" description="Disordered" evidence="1">
    <location>
        <begin position="714"/>
        <end position="734"/>
    </location>
</feature>
<feature type="compositionally biased region" description="Low complexity" evidence="1">
    <location>
        <begin position="1109"/>
        <end position="1120"/>
    </location>
</feature>
<protein>
    <submittedName>
        <fullName evidence="3">Carbohydrate-Binding Module Family 48 protein</fullName>
    </submittedName>
</protein>
<feature type="compositionally biased region" description="Low complexity" evidence="1">
    <location>
        <begin position="1054"/>
        <end position="1064"/>
    </location>
</feature>
<organism evidence="3 4">
    <name type="scientific">Rhodotorula toruloides</name>
    <name type="common">Yeast</name>
    <name type="synonym">Rhodosporidium toruloides</name>
    <dbReference type="NCBI Taxonomy" id="5286"/>
    <lineage>
        <taxon>Eukaryota</taxon>
        <taxon>Fungi</taxon>
        <taxon>Dikarya</taxon>
        <taxon>Basidiomycota</taxon>
        <taxon>Pucciniomycotina</taxon>
        <taxon>Microbotryomycetes</taxon>
        <taxon>Sporidiobolales</taxon>
        <taxon>Sporidiobolaceae</taxon>
        <taxon>Rhodotorula</taxon>
    </lineage>
</organism>
<sequence length="1202" mass="125611">MTAPRLAQRFSPNSELHLPPDRVTVLGATSQFEAAALVCRTLHNVAGEAQRRRHLGSIWRSYEEYFFYASRSVAVGILHEIAGKQFGLPWTYRSTLLEEAWWATLNFRVYEKDVGSPPSPATTAALTTDVFKLVRSRLATHLALANTDALRTYAEEVKHSPELLVPAGQFHDGVLGWTNVLVQHHLVLEPDLILGSTDRSSPLPPRNCLRIGIPPTGQDAAPFPIVSATIAEVLVLPLVDVLAYELEIVWQGLDFRVRGNGPNRDARKAAAYVAVFNVMLAWDLVDRLAAARIYLETCDVGKLAVHVRELMDRMHDTHDHCGYCLFYDWVTDQLGERRREELAEEIVHFLKAFWPALGDQRLYGENNRRKNRQDVVAELCRALKMVHDLTVRLLRFSRGKGFLSQLALSVVTTALEATHTARMATDSYLHTFTWHVLLLARAGRQSSRSARSSSSDSNKANIARTLAGRGTAAPLFSLPPLAKQADGSFVGHVQLPFGKKVLYKTYSSSHIVQYVVDGQWMPNHNEPTETDLSGNVNNVLHVPEHIAVVENYASGTNTSAALPVPSSSVTVAGDVSSSAPATTSTSATNASTVPASPALTEQAKQTAAQVQTTATDLAAQAQTKVQEVAPQVQEKARELAAATLGAAVVATAGAAAAGLASLASSATETTTEALAQAPSVAKDMSAQASSAASTAQTKVQETASQVAQEAQTTAIVAKDNGPQSTAAAPKYDSHTAVVAKEPAPAGPALAGASGPEAHSTAAAPKYDEHTAVVAKDKAPAAPAVPLGAAAEAHVTSAADKQAAEPEHKPVEGFIAPKEKPEDAPLIGAGIAAVGAAVAGVELLGHKVVDAVHPHTAHAREAGSQTLQDAAHTAEQYLDHTRQETEKLVHETYGQAQHQAANVKEKLFGALHLGKKKAAETSKRASTVLPASAAAAVGATSDVPDKEITPLPVSEAPGAGVSTVPDQVVTKLPASEAPVATDKPDPHPPVSKAVIPTSTSTGADTASSTTEVPTLPPKDIAPLTPSEAPAALQQGSNAVPTAYNAVAPASTASTIAPAPAPARSSPLPPPPSQPLPPSPAPAPAASTPSAPVSAGAAPALAPPVAPVEPAPVSSQAVPVGPTTTQKPGTTAPGSIPATPQKAEQFTTAPTTPASTLGKQAGRQALGTASGRDESPSPSINSGREKRKSFFSRVFSSSSKKGKD</sequence>
<feature type="compositionally biased region" description="Pro residues" evidence="1">
    <location>
        <begin position="1099"/>
        <end position="1108"/>
    </location>
</feature>
<feature type="compositionally biased region" description="Polar residues" evidence="1">
    <location>
        <begin position="1140"/>
        <end position="1156"/>
    </location>
</feature>
<feature type="compositionally biased region" description="Low complexity" evidence="1">
    <location>
        <begin position="744"/>
        <end position="757"/>
    </location>
</feature>